<dbReference type="PROSITE" id="PS51833">
    <property type="entry name" value="HDOD"/>
    <property type="match status" value="1"/>
</dbReference>
<name>A0AAD1FDK3_METFU</name>
<dbReference type="KEGG" id="pfuw:KF707C_3410"/>
<evidence type="ECO:0000313" key="3">
    <source>
        <dbReference type="Proteomes" id="UP000218554"/>
    </source>
</evidence>
<dbReference type="InterPro" id="IPR052340">
    <property type="entry name" value="RNase_Y/CdgJ"/>
</dbReference>
<proteinExistence type="predicted"/>
<gene>
    <name evidence="2" type="ORF">KF707C_3410</name>
</gene>
<organism evidence="2 3">
    <name type="scientific">Metapseudomonas furukawaii</name>
    <name type="common">Pseudomonas furukawaii</name>
    <dbReference type="NCBI Taxonomy" id="1149133"/>
    <lineage>
        <taxon>Bacteria</taxon>
        <taxon>Pseudomonadati</taxon>
        <taxon>Pseudomonadota</taxon>
        <taxon>Gammaproteobacteria</taxon>
        <taxon>Pseudomonadales</taxon>
        <taxon>Pseudomonadaceae</taxon>
        <taxon>Metapseudomonas</taxon>
    </lineage>
</organism>
<sequence>MSAAESDYSVYRKVVTQLMNGEEQLPSLPMITLDIRRALTDPNVTVAKLKQLISRDPALSALLMKHASSIMFRSSQPPRTLEDVIRLLGLQEVDRVTLVHSLKSLFTLHSAAHKQLFIGVWGRLTRQAAVSAALARPLGIPSPDHALLASLLCDVGELAVLSAFKDASQVPSAEVFTRLCREYGQSLSVIVLKKWAVDDAYIQVVRGARQWDLDSGPRLSLVDLVNLGIWHALRDEHPAPRLPALGELAAYRKLAPPLDGLDAGGGLALVFAHQDSIRRTASLLR</sequence>
<dbReference type="AlphaFoldDB" id="A0AAD1FDK3"/>
<dbReference type="InterPro" id="IPR013976">
    <property type="entry name" value="HDOD"/>
</dbReference>
<dbReference type="Proteomes" id="UP000218554">
    <property type="component" value="Chromosome"/>
</dbReference>
<dbReference type="SUPFAM" id="SSF109604">
    <property type="entry name" value="HD-domain/PDEase-like"/>
    <property type="match status" value="1"/>
</dbReference>
<reference evidence="2 3" key="2">
    <citation type="journal article" date="2017" name="Int. J. Syst. Evol. Microbiol.">
        <title>Pseudomonas furukawaii sp. nov., a polychlorinated biphenyl-degrading bacterium isolated from biphenyl-contaminated soil in Japan.</title>
        <authorList>
            <person name="Kimura N."/>
            <person name="Watanabe T."/>
            <person name="Suenaga H."/>
            <person name="Fujihara H."/>
            <person name="Futagami T."/>
            <person name="Goto M."/>
            <person name="Hanada S."/>
            <person name="Hirose J."/>
        </authorList>
    </citation>
    <scope>NUCLEOTIDE SEQUENCE [LARGE SCALE GENOMIC DNA]</scope>
    <source>
        <strain evidence="3">DSM 10086 / NBRC 110670 / KF707</strain>
    </source>
</reference>
<dbReference type="PANTHER" id="PTHR33525:SF4">
    <property type="entry name" value="CYCLIC DI-GMP PHOSPHODIESTERASE CDGJ"/>
    <property type="match status" value="1"/>
</dbReference>
<dbReference type="EMBL" id="AP014862">
    <property type="protein sequence ID" value="BAU72029.1"/>
    <property type="molecule type" value="Genomic_DNA"/>
</dbReference>
<feature type="domain" description="HDOD" evidence="1">
    <location>
        <begin position="25"/>
        <end position="211"/>
    </location>
</feature>
<dbReference type="Gene3D" id="1.10.3210.10">
    <property type="entry name" value="Hypothetical protein af1432"/>
    <property type="match status" value="1"/>
</dbReference>
<accession>A0AAD1FDK3</accession>
<protein>
    <submittedName>
        <fullName evidence="2">HD-GYP domain</fullName>
    </submittedName>
</protein>
<dbReference type="RefSeq" id="WP_003455470.1">
    <property type="nucleotide sequence ID" value="NZ_AJMR01000224.1"/>
</dbReference>
<dbReference type="PANTHER" id="PTHR33525">
    <property type="match status" value="1"/>
</dbReference>
<dbReference type="Pfam" id="PF08668">
    <property type="entry name" value="HDOD"/>
    <property type="match status" value="1"/>
</dbReference>
<evidence type="ECO:0000313" key="2">
    <source>
        <dbReference type="EMBL" id="BAU72029.1"/>
    </source>
</evidence>
<evidence type="ECO:0000259" key="1">
    <source>
        <dbReference type="PROSITE" id="PS51833"/>
    </source>
</evidence>
<keyword evidence="3" id="KW-1185">Reference proteome</keyword>
<reference evidence="3" key="1">
    <citation type="submission" date="2015-05" db="EMBL/GenBank/DDBJ databases">
        <title>Draft genome sequencing of a biphenyl-degrading bacterium, Pseudomonas balearica KF707 (=NBRC110670).</title>
        <authorList>
            <person name="Kimura N."/>
            <person name="Hirose J."/>
            <person name="Watanabe T."/>
            <person name="Suenaga H."/>
            <person name="Fujihara H."/>
            <person name="Noguchi M."/>
            <person name="Hashimoto M."/>
            <person name="Shimodaira J."/>
            <person name="Tsuchikane K."/>
            <person name="Hosoyama A."/>
            <person name="Yamazoe A."/>
            <person name="Fujita N."/>
            <person name="Furukawa K."/>
        </authorList>
    </citation>
    <scope>NUCLEOTIDE SEQUENCE [LARGE SCALE GENOMIC DNA]</scope>
    <source>
        <strain evidence="3">DSM 10086 / NBRC 110670 / KF707</strain>
    </source>
</reference>